<name>A0AA46X1L1_RHORH</name>
<dbReference type="Pfam" id="PF07751">
    <property type="entry name" value="Abi_2"/>
    <property type="match status" value="1"/>
</dbReference>
<dbReference type="InterPro" id="IPR011664">
    <property type="entry name" value="Abi_system_AbiD/AbiF-like"/>
</dbReference>
<keyword evidence="2" id="KW-0614">Plasmid</keyword>
<dbReference type="RefSeq" id="WP_229583101.1">
    <property type="nucleotide sequence ID" value="NZ_CP083975.1"/>
</dbReference>
<organism evidence="2 3">
    <name type="scientific">Rhodococcus rhodochrous</name>
    <dbReference type="NCBI Taxonomy" id="1829"/>
    <lineage>
        <taxon>Bacteria</taxon>
        <taxon>Bacillati</taxon>
        <taxon>Actinomycetota</taxon>
        <taxon>Actinomycetes</taxon>
        <taxon>Mycobacteriales</taxon>
        <taxon>Nocardiaceae</taxon>
        <taxon>Rhodococcus</taxon>
    </lineage>
</organism>
<dbReference type="AlphaFoldDB" id="A0AA46X1L1"/>
<gene>
    <name evidence="2" type="ORF">KUM34_027400</name>
</gene>
<protein>
    <submittedName>
        <fullName evidence="2">Abi family protein</fullName>
    </submittedName>
</protein>
<evidence type="ECO:0000313" key="2">
    <source>
        <dbReference type="EMBL" id="UZF48375.1"/>
    </source>
</evidence>
<evidence type="ECO:0000256" key="1">
    <source>
        <dbReference type="SAM" id="MobiDB-lite"/>
    </source>
</evidence>
<geneLocation type="plasmid" evidence="2 3">
    <name>pGD02.2.1</name>
</geneLocation>
<dbReference type="Proteomes" id="UP001162740">
    <property type="component" value="Plasmid pGD02.2.1"/>
</dbReference>
<feature type="region of interest" description="Disordered" evidence="1">
    <location>
        <begin position="31"/>
        <end position="51"/>
    </location>
</feature>
<evidence type="ECO:0000313" key="3">
    <source>
        <dbReference type="Proteomes" id="UP001162740"/>
    </source>
</evidence>
<proteinExistence type="predicted"/>
<sequence>MDGLERIEVAVRMQIGYVLGRTSPFAHADPGGLTEAFMSEGTDPASGEPTPSSYATWLQRVDERRAHSDERFVAHFREEYDDRMPVGALTEILERGQLSVLYRGLLQQDAEEIALAFGVPTKKLMVSWLASSNVLVMSPRWADRRKTGAGRPDRFGGVFPLCLRSGASAVVMKFLGASG</sequence>
<accession>A0AA46X1L1</accession>
<dbReference type="EMBL" id="CP083975">
    <property type="protein sequence ID" value="UZF48375.1"/>
    <property type="molecule type" value="Genomic_DNA"/>
</dbReference>
<reference evidence="2 3" key="1">
    <citation type="journal article" date="2021" name="Front. Microbiol.">
        <title>Bacterial Transformation of Aromatic Monomers in Softwood Black Liquor.</title>
        <authorList>
            <person name="Navas L.E."/>
            <person name="Dexter G."/>
            <person name="Liu J."/>
            <person name="Levy-Booth D."/>
            <person name="Cho M."/>
            <person name="Jang S.K."/>
            <person name="Mansfield S.D."/>
            <person name="Renneckar S."/>
            <person name="Mohn W.W."/>
            <person name="Eltis L.D."/>
        </authorList>
    </citation>
    <scope>NUCLEOTIDE SEQUENCE [LARGE SCALE GENOMIC DNA]</scope>
    <source>
        <strain evidence="2 3">GD02</strain>
    </source>
</reference>